<dbReference type="PROSITE" id="PS51886">
    <property type="entry name" value="TLDC"/>
    <property type="match status" value="1"/>
</dbReference>
<dbReference type="SUPFAM" id="SSF54695">
    <property type="entry name" value="POZ domain"/>
    <property type="match status" value="1"/>
</dbReference>
<dbReference type="PANTHER" id="PTHR24410:SF23">
    <property type="entry name" value="BTB DOMAIN-CONTAINING PROTEIN-RELATED"/>
    <property type="match status" value="1"/>
</dbReference>
<keyword evidence="4" id="KW-1185">Reference proteome</keyword>
<proteinExistence type="predicted"/>
<sequence length="467" mass="54540">MVSKFHTGLSQDLSLMLKVAEDYNIIIKVGENQEFHAHSNILRARSPYFKSTLSTNWNNTMDNNVIEIIKPNIHPTVFEIILKYIYIGEVDLTKNSGEDILGLLVASYELLLEELFKHVQNYLIEKKNLWLNQNLVLVLHTVFKLASCKKLQDYCLDSICADPLPFFTSNEFPSLEKDILHSLLKRDDLQIEESVAWDHLIKWGVNQTPCLGSSNSDRAKWDDKCYEALKQTLEQYIPLIRFLDISSADFFDKVRPYKSVLPHQIFEEAMEFYMKQTLPKTTALASRKTPIFDKRYKFELLYRSSRDGLNDQSFGKMCNVQDPFIVLVKQKSSEKIYGGYNPLGFRNGSKCFASESFIFSFANDKDITNMNVCHLKYPPLREKCKRTGWPYDNYSKVTRRYDTEDDECDYTDDNTNRFNFGNTFYMNGQYVYLIKNSGFYDVNFTNSTKTKFIPEEIEVFKVKNIFN</sequence>
<evidence type="ECO:0000313" key="3">
    <source>
        <dbReference type="EMBL" id="CAG8448182.1"/>
    </source>
</evidence>
<feature type="domain" description="TLDc" evidence="2">
    <location>
        <begin position="264"/>
        <end position="463"/>
    </location>
</feature>
<dbReference type="PANTHER" id="PTHR24410">
    <property type="entry name" value="HL07962P-RELATED"/>
    <property type="match status" value="1"/>
</dbReference>
<reference evidence="3" key="1">
    <citation type="submission" date="2021-06" db="EMBL/GenBank/DDBJ databases">
        <authorList>
            <person name="Kallberg Y."/>
            <person name="Tangrot J."/>
            <person name="Rosling A."/>
        </authorList>
    </citation>
    <scope>NUCLEOTIDE SEQUENCE</scope>
    <source>
        <strain evidence="3">87-6 pot B 2015</strain>
    </source>
</reference>
<dbReference type="Pfam" id="PF07707">
    <property type="entry name" value="BACK"/>
    <property type="match status" value="1"/>
</dbReference>
<dbReference type="SMART" id="SM00225">
    <property type="entry name" value="BTB"/>
    <property type="match status" value="1"/>
</dbReference>
<dbReference type="Gene3D" id="1.25.40.420">
    <property type="match status" value="1"/>
</dbReference>
<dbReference type="InterPro" id="IPR011705">
    <property type="entry name" value="BACK"/>
</dbReference>
<dbReference type="CDD" id="cd18186">
    <property type="entry name" value="BTB_POZ_ZBTB_KLHL-like"/>
    <property type="match status" value="1"/>
</dbReference>
<dbReference type="AlphaFoldDB" id="A0A9N8V9W3"/>
<dbReference type="InterPro" id="IPR000210">
    <property type="entry name" value="BTB/POZ_dom"/>
</dbReference>
<evidence type="ECO:0000259" key="1">
    <source>
        <dbReference type="PROSITE" id="PS50097"/>
    </source>
</evidence>
<dbReference type="Gene3D" id="3.30.710.10">
    <property type="entry name" value="Potassium Channel Kv1.1, Chain A"/>
    <property type="match status" value="1"/>
</dbReference>
<dbReference type="PROSITE" id="PS50097">
    <property type="entry name" value="BTB"/>
    <property type="match status" value="1"/>
</dbReference>
<feature type="domain" description="BTB" evidence="1">
    <location>
        <begin position="23"/>
        <end position="94"/>
    </location>
</feature>
<organism evidence="3 4">
    <name type="scientific">Funneliformis mosseae</name>
    <name type="common">Endomycorrhizal fungus</name>
    <name type="synonym">Glomus mosseae</name>
    <dbReference type="NCBI Taxonomy" id="27381"/>
    <lineage>
        <taxon>Eukaryota</taxon>
        <taxon>Fungi</taxon>
        <taxon>Fungi incertae sedis</taxon>
        <taxon>Mucoromycota</taxon>
        <taxon>Glomeromycotina</taxon>
        <taxon>Glomeromycetes</taxon>
        <taxon>Glomerales</taxon>
        <taxon>Glomeraceae</taxon>
        <taxon>Funneliformis</taxon>
    </lineage>
</organism>
<name>A0A9N8V9W3_FUNMO</name>
<dbReference type="InterPro" id="IPR051481">
    <property type="entry name" value="BTB-POZ/Galectin-3-binding"/>
</dbReference>
<dbReference type="Pfam" id="PF07534">
    <property type="entry name" value="TLD"/>
    <property type="match status" value="1"/>
</dbReference>
<evidence type="ECO:0000259" key="2">
    <source>
        <dbReference type="PROSITE" id="PS51886"/>
    </source>
</evidence>
<dbReference type="Proteomes" id="UP000789375">
    <property type="component" value="Unassembled WGS sequence"/>
</dbReference>
<dbReference type="Pfam" id="PF00651">
    <property type="entry name" value="BTB"/>
    <property type="match status" value="1"/>
</dbReference>
<dbReference type="InterPro" id="IPR011333">
    <property type="entry name" value="SKP1/BTB/POZ_sf"/>
</dbReference>
<evidence type="ECO:0000313" key="4">
    <source>
        <dbReference type="Proteomes" id="UP000789375"/>
    </source>
</evidence>
<gene>
    <name evidence="3" type="ORF">FMOSSE_LOCUS1324</name>
</gene>
<dbReference type="EMBL" id="CAJVPP010000151">
    <property type="protein sequence ID" value="CAG8448182.1"/>
    <property type="molecule type" value="Genomic_DNA"/>
</dbReference>
<dbReference type="InterPro" id="IPR006571">
    <property type="entry name" value="TLDc_dom"/>
</dbReference>
<protein>
    <submittedName>
        <fullName evidence="3">4512_t:CDS:1</fullName>
    </submittedName>
</protein>
<accession>A0A9N8V9W3</accession>
<comment type="caution">
    <text evidence="3">The sequence shown here is derived from an EMBL/GenBank/DDBJ whole genome shotgun (WGS) entry which is preliminary data.</text>
</comment>